<protein>
    <recommendedName>
        <fullName evidence="5">Phospholipase A2</fullName>
        <ecNumber evidence="5">3.1.1.4</ecNumber>
    </recommendedName>
</protein>
<dbReference type="GeneID" id="101153162"/>
<evidence type="ECO:0000256" key="1">
    <source>
        <dbReference type="ARBA" id="ARBA00004613"/>
    </source>
</evidence>
<evidence type="ECO:0000256" key="3">
    <source>
        <dbReference type="ARBA" id="ARBA00022525"/>
    </source>
</evidence>
<feature type="binding site" evidence="4">
    <location>
        <position position="49"/>
    </location>
    <ligand>
        <name>Ca(2+)</name>
        <dbReference type="ChEBI" id="CHEBI:29108"/>
    </ligand>
</feature>
<dbReference type="Gene3D" id="1.20.90.10">
    <property type="entry name" value="Phospholipase A2 domain"/>
    <property type="match status" value="1"/>
</dbReference>
<reference evidence="8" key="1">
    <citation type="submission" date="2011-05" db="EMBL/GenBank/DDBJ databases">
        <title>Insights into the evolution of the great apes provided by the gorilla genome.</title>
        <authorList>
            <person name="Scally A."/>
        </authorList>
    </citation>
    <scope>NUCLEOTIDE SEQUENCE [LARGE SCALE GENOMIC DNA]</scope>
</reference>
<reference evidence="7" key="4">
    <citation type="submission" date="2025-09" db="UniProtKB">
        <authorList>
            <consortium name="Ensembl"/>
        </authorList>
    </citation>
    <scope>IDENTIFICATION</scope>
</reference>
<dbReference type="Proteomes" id="UP000001519">
    <property type="component" value="Chromosome 1"/>
</dbReference>
<name>A0A2I2ZV07_GORGO</name>
<dbReference type="Pfam" id="PF00068">
    <property type="entry name" value="Phospholip_A2_1"/>
    <property type="match status" value="1"/>
</dbReference>
<comment type="catalytic activity">
    <reaction evidence="5">
        <text>a 1,2-diacyl-sn-glycero-3-phosphocholine + H2O = a 1-acyl-sn-glycero-3-phosphocholine + a fatty acid + H(+)</text>
        <dbReference type="Rhea" id="RHEA:15801"/>
        <dbReference type="ChEBI" id="CHEBI:15377"/>
        <dbReference type="ChEBI" id="CHEBI:15378"/>
        <dbReference type="ChEBI" id="CHEBI:28868"/>
        <dbReference type="ChEBI" id="CHEBI:57643"/>
        <dbReference type="ChEBI" id="CHEBI:58168"/>
        <dbReference type="EC" id="3.1.1.4"/>
    </reaction>
</comment>
<feature type="binding site" evidence="4">
    <location>
        <position position="51"/>
    </location>
    <ligand>
        <name>Ca(2+)</name>
        <dbReference type="ChEBI" id="CHEBI:29108"/>
    </ligand>
</feature>
<dbReference type="GO" id="GO:0005509">
    <property type="term" value="F:calcium ion binding"/>
    <property type="evidence" value="ECO:0007669"/>
    <property type="project" value="InterPro"/>
</dbReference>
<dbReference type="GeneTree" id="ENSGT00940000161938"/>
<dbReference type="PANTHER" id="PTHR11716">
    <property type="entry name" value="PHOSPHOLIPASE A2 FAMILY MEMBER"/>
    <property type="match status" value="1"/>
</dbReference>
<dbReference type="AlphaFoldDB" id="A0A2I2ZV07"/>
<feature type="domain" description="Phospholipase A2-like central" evidence="6">
    <location>
        <begin position="23"/>
        <end position="61"/>
    </location>
</feature>
<dbReference type="InterPro" id="IPR016090">
    <property type="entry name" value="PLA2-like_dom"/>
</dbReference>
<comment type="subcellular location">
    <subcellularLocation>
        <location evidence="1 5">Secreted</location>
    </subcellularLocation>
</comment>
<dbReference type="GO" id="GO:0005576">
    <property type="term" value="C:extracellular region"/>
    <property type="evidence" value="ECO:0007669"/>
    <property type="project" value="UniProtKB-SubCell"/>
</dbReference>
<dbReference type="Bgee" id="ENSGGOG00000009015">
    <property type="expression patterns" value="Expressed in multicellular organism"/>
</dbReference>
<dbReference type="GO" id="GO:0050482">
    <property type="term" value="P:arachidonate secretion"/>
    <property type="evidence" value="ECO:0007669"/>
    <property type="project" value="InterPro"/>
</dbReference>
<organism evidence="7 8">
    <name type="scientific">Gorilla gorilla gorilla</name>
    <name type="common">Western lowland gorilla</name>
    <dbReference type="NCBI Taxonomy" id="9595"/>
    <lineage>
        <taxon>Eukaryota</taxon>
        <taxon>Metazoa</taxon>
        <taxon>Chordata</taxon>
        <taxon>Craniata</taxon>
        <taxon>Vertebrata</taxon>
        <taxon>Euteleostomi</taxon>
        <taxon>Mammalia</taxon>
        <taxon>Eutheria</taxon>
        <taxon>Euarchontoglires</taxon>
        <taxon>Primates</taxon>
        <taxon>Haplorrhini</taxon>
        <taxon>Catarrhini</taxon>
        <taxon>Hominidae</taxon>
        <taxon>Gorilla</taxon>
    </lineage>
</organism>
<comment type="cofactor">
    <cofactor evidence="4">
        <name>Ca(2+)</name>
        <dbReference type="ChEBI" id="CHEBI:29108"/>
    </cofactor>
    <text evidence="4">Binds 1 Ca(2+) ion per subunit.</text>
</comment>
<dbReference type="PANTHER" id="PTHR11716:SF57">
    <property type="entry name" value="GROUP IID SECRETORY PHOSPHOLIPASE A2"/>
    <property type="match status" value="1"/>
</dbReference>
<comment type="similarity">
    <text evidence="2 5">Belongs to the phospholipase A2 family.</text>
</comment>
<gene>
    <name evidence="7" type="primary">PLA2G2D</name>
</gene>
<keyword evidence="5" id="KW-0378">Hydrolase</keyword>
<sequence>MELALLCGLVVMAGVIPIQGGILNLNKMVKQVTGKMPILFYWPYGCHCGLGGRGQPKDATDC</sequence>
<keyword evidence="5" id="KW-0443">Lipid metabolism</keyword>
<keyword evidence="8" id="KW-1185">Reference proteome</keyword>
<dbReference type="InterPro" id="IPR036444">
    <property type="entry name" value="PLipase_A2_dom_sf"/>
</dbReference>
<reference evidence="7 8" key="2">
    <citation type="journal article" date="2012" name="Nature">
        <title>Insights into hominid evolution from the gorilla genome sequence.</title>
        <authorList>
            <person name="Scally A."/>
            <person name="Dutheil J.Y."/>
            <person name="Hillier L.W."/>
            <person name="Jordan G.E."/>
            <person name="Goodhead I."/>
            <person name="Herrero J."/>
            <person name="Hobolth A."/>
            <person name="Lappalainen T."/>
            <person name="Mailund T."/>
            <person name="Marques-Bonet T."/>
            <person name="McCarthy S."/>
            <person name="Montgomery S.H."/>
            <person name="Schwalie P.C."/>
            <person name="Tang Y.A."/>
            <person name="Ward M.C."/>
            <person name="Xue Y."/>
            <person name="Yngvadottir B."/>
            <person name="Alkan C."/>
            <person name="Andersen L.N."/>
            <person name="Ayub Q."/>
            <person name="Ball E.V."/>
            <person name="Beal K."/>
            <person name="Bradley B.J."/>
            <person name="Chen Y."/>
            <person name="Clee C.M."/>
            <person name="Fitzgerald S."/>
            <person name="Graves T.A."/>
            <person name="Gu Y."/>
            <person name="Heath P."/>
            <person name="Heger A."/>
            <person name="Karakoc E."/>
            <person name="Kolb-Kokocinski A."/>
            <person name="Laird G.K."/>
            <person name="Lunter G."/>
            <person name="Meader S."/>
            <person name="Mort M."/>
            <person name="Mullikin J.C."/>
            <person name="Munch K."/>
            <person name="O'Connor T.D."/>
            <person name="Phillips A.D."/>
            <person name="Prado-Martinez J."/>
            <person name="Rogers A.S."/>
            <person name="Sajjadian S."/>
            <person name="Schmidt D."/>
            <person name="Shaw K."/>
            <person name="Simpson J.T."/>
            <person name="Stenson P.D."/>
            <person name="Turner D.J."/>
            <person name="Vigilant L."/>
            <person name="Vilella A.J."/>
            <person name="Whitener W."/>
            <person name="Zhu B."/>
            <person name="Cooper D.N."/>
            <person name="de Jong P."/>
            <person name="Dermitzakis E.T."/>
            <person name="Eichler E.E."/>
            <person name="Flicek P."/>
            <person name="Goldman N."/>
            <person name="Mundy N.I."/>
            <person name="Ning Z."/>
            <person name="Odom D.T."/>
            <person name="Ponting C.P."/>
            <person name="Quail M.A."/>
            <person name="Ryder O.A."/>
            <person name="Searle S.M."/>
            <person name="Warren W.C."/>
            <person name="Wilson R.K."/>
            <person name="Schierup M.H."/>
            <person name="Rogers J."/>
            <person name="Tyler-Smith C."/>
            <person name="Durbin R."/>
        </authorList>
    </citation>
    <scope>NUCLEOTIDE SEQUENCE [LARGE SCALE GENOMIC DNA]</scope>
</reference>
<dbReference type="RefSeq" id="XP_063562381.1">
    <property type="nucleotide sequence ID" value="XM_063706311.1"/>
</dbReference>
<dbReference type="CTD" id="26279"/>
<dbReference type="Ensembl" id="ENSGGOT00000068124.1">
    <property type="protein sequence ID" value="ENSGGOP00000050948.1"/>
    <property type="gene ID" value="ENSGGOG00000009015.3"/>
</dbReference>
<keyword evidence="4 5" id="KW-0106">Calcium</keyword>
<evidence type="ECO:0000313" key="7">
    <source>
        <dbReference type="Ensembl" id="ENSGGOP00000050948.1"/>
    </source>
</evidence>
<evidence type="ECO:0000256" key="5">
    <source>
        <dbReference type="RuleBase" id="RU361236"/>
    </source>
</evidence>
<dbReference type="GO" id="GO:0006644">
    <property type="term" value="P:phospholipid metabolic process"/>
    <property type="evidence" value="ECO:0007669"/>
    <property type="project" value="InterPro"/>
</dbReference>
<dbReference type="InterPro" id="IPR001211">
    <property type="entry name" value="PLA2"/>
</dbReference>
<evidence type="ECO:0000256" key="2">
    <source>
        <dbReference type="ARBA" id="ARBA00007056"/>
    </source>
</evidence>
<keyword evidence="4" id="KW-0479">Metal-binding</keyword>
<dbReference type="PRINTS" id="PR00389">
    <property type="entry name" value="PHPHLIPASEA2"/>
</dbReference>
<evidence type="ECO:0000313" key="8">
    <source>
        <dbReference type="Proteomes" id="UP000001519"/>
    </source>
</evidence>
<evidence type="ECO:0000259" key="6">
    <source>
        <dbReference type="Pfam" id="PF00068"/>
    </source>
</evidence>
<dbReference type="SUPFAM" id="SSF48619">
    <property type="entry name" value="Phospholipase A2, PLA2"/>
    <property type="match status" value="1"/>
</dbReference>
<evidence type="ECO:0000256" key="4">
    <source>
        <dbReference type="PIRSR" id="PIRSR601211-2"/>
    </source>
</evidence>
<dbReference type="EC" id="3.1.1.4" evidence="5"/>
<dbReference type="GO" id="GO:0004623">
    <property type="term" value="F:phospholipase A2 activity"/>
    <property type="evidence" value="ECO:0007669"/>
    <property type="project" value="UniProtKB-EC"/>
</dbReference>
<keyword evidence="3 5" id="KW-0964">Secreted</keyword>
<dbReference type="GO" id="GO:0016042">
    <property type="term" value="P:lipid catabolic process"/>
    <property type="evidence" value="ECO:0007669"/>
    <property type="project" value="InterPro"/>
</dbReference>
<accession>A0A2I2ZV07</accession>
<proteinExistence type="inferred from homology"/>
<reference evidence="7" key="3">
    <citation type="submission" date="2025-08" db="UniProtKB">
        <authorList>
            <consortium name="Ensembl"/>
        </authorList>
    </citation>
    <scope>IDENTIFICATION</scope>
</reference>
<dbReference type="EMBL" id="CABD030001406">
    <property type="status" value="NOT_ANNOTATED_CDS"/>
    <property type="molecule type" value="Genomic_DNA"/>
</dbReference>